<organism evidence="2 3">
    <name type="scientific">Lachnospira hominis</name>
    <name type="common">ex Liu et al. 2021</name>
    <dbReference type="NCBI Taxonomy" id="2763051"/>
    <lineage>
        <taxon>Bacteria</taxon>
        <taxon>Bacillati</taxon>
        <taxon>Bacillota</taxon>
        <taxon>Clostridia</taxon>
        <taxon>Lachnospirales</taxon>
        <taxon>Lachnospiraceae</taxon>
        <taxon>Lachnospira</taxon>
    </lineage>
</organism>
<comment type="caution">
    <text evidence="2">The sequence shown here is derived from an EMBL/GenBank/DDBJ whole genome shotgun (WGS) entry which is preliminary data.</text>
</comment>
<accession>A0ABR7FWC4</accession>
<protein>
    <submittedName>
        <fullName evidence="2">Spore coat protein CotJB</fullName>
    </submittedName>
</protein>
<dbReference type="Pfam" id="PF12652">
    <property type="entry name" value="CotJB"/>
    <property type="match status" value="1"/>
</dbReference>
<name>A0ABR7FWC4_9FIRM</name>
<evidence type="ECO:0000259" key="1">
    <source>
        <dbReference type="Pfam" id="PF12652"/>
    </source>
</evidence>
<keyword evidence="2" id="KW-0946">Virion</keyword>
<dbReference type="InterPro" id="IPR024207">
    <property type="entry name" value="CotJB_dom"/>
</dbReference>
<keyword evidence="3" id="KW-1185">Reference proteome</keyword>
<reference evidence="2 3" key="1">
    <citation type="submission" date="2020-08" db="EMBL/GenBank/DDBJ databases">
        <title>Genome public.</title>
        <authorList>
            <person name="Liu C."/>
            <person name="Sun Q."/>
        </authorList>
    </citation>
    <scope>NUCLEOTIDE SEQUENCE [LARGE SCALE GENOMIC DNA]</scope>
    <source>
        <strain evidence="2 3">NSJ-43</strain>
    </source>
</reference>
<feature type="domain" description="Protein CotJB" evidence="1">
    <location>
        <begin position="40"/>
        <end position="113"/>
    </location>
</feature>
<dbReference type="RefSeq" id="WP_186835841.1">
    <property type="nucleotide sequence ID" value="NZ_JACOPD010000001.1"/>
</dbReference>
<dbReference type="Proteomes" id="UP000628463">
    <property type="component" value="Unassembled WGS sequence"/>
</dbReference>
<evidence type="ECO:0000313" key="3">
    <source>
        <dbReference type="Proteomes" id="UP000628463"/>
    </source>
</evidence>
<proteinExistence type="predicted"/>
<gene>
    <name evidence="2" type="ORF">H8S01_00805</name>
</gene>
<dbReference type="EMBL" id="JACOPD010000001">
    <property type="protein sequence ID" value="MBC5679505.1"/>
    <property type="molecule type" value="Genomic_DNA"/>
</dbReference>
<evidence type="ECO:0000313" key="2">
    <source>
        <dbReference type="EMBL" id="MBC5679505.1"/>
    </source>
</evidence>
<sequence>MNNNYMRNANMRNCGCSQQNRNMQQRNAMPAVETYNKNKGLMSIYELGFAMTEALLYLDTHPDDAEAIEYYNSIKPQYSEAVADYEECFGALIATGTNGCGYWNWQATPLPWEKEGC</sequence>
<keyword evidence="2" id="KW-0167">Capsid protein</keyword>